<evidence type="ECO:0000313" key="4">
    <source>
        <dbReference type="Proteomes" id="UP000008827"/>
    </source>
</evidence>
<dbReference type="EnsemblPlants" id="KRH74014">
    <property type="protein sequence ID" value="KRH74014"/>
    <property type="gene ID" value="GLYMA_02G306100"/>
</dbReference>
<keyword evidence="4" id="KW-1185">Reference proteome</keyword>
<proteinExistence type="predicted"/>
<gene>
    <name evidence="2" type="ORF">GLYMA_02G306100</name>
</gene>
<evidence type="ECO:0000313" key="3">
    <source>
        <dbReference type="EnsemblPlants" id="KRH74014"/>
    </source>
</evidence>
<dbReference type="AlphaFoldDB" id="A0A0R0L3X9"/>
<name>A0A0R0L3X9_SOYBN</name>
<evidence type="ECO:0000256" key="1">
    <source>
        <dbReference type="SAM" id="Phobius"/>
    </source>
</evidence>
<dbReference type="InParanoid" id="A0A0R0L3X9"/>
<reference evidence="3" key="2">
    <citation type="submission" date="2018-02" db="UniProtKB">
        <authorList>
            <consortium name="EnsemblPlants"/>
        </authorList>
    </citation>
    <scope>IDENTIFICATION</scope>
    <source>
        <strain evidence="3">Williams 82</strain>
    </source>
</reference>
<keyword evidence="1" id="KW-0812">Transmembrane</keyword>
<dbReference type="EMBL" id="CM000835">
    <property type="protein sequence ID" value="KRH74014.1"/>
    <property type="molecule type" value="Genomic_DNA"/>
</dbReference>
<evidence type="ECO:0000313" key="2">
    <source>
        <dbReference type="EMBL" id="KRH74014.1"/>
    </source>
</evidence>
<feature type="transmembrane region" description="Helical" evidence="1">
    <location>
        <begin position="38"/>
        <end position="56"/>
    </location>
</feature>
<keyword evidence="1" id="KW-0472">Membrane</keyword>
<reference evidence="2" key="3">
    <citation type="submission" date="2018-07" db="EMBL/GenBank/DDBJ databases">
        <title>WGS assembly of Glycine max.</title>
        <authorList>
            <person name="Schmutz J."/>
            <person name="Cannon S."/>
            <person name="Schlueter J."/>
            <person name="Ma J."/>
            <person name="Mitros T."/>
            <person name="Nelson W."/>
            <person name="Hyten D."/>
            <person name="Song Q."/>
            <person name="Thelen J."/>
            <person name="Cheng J."/>
            <person name="Xu D."/>
            <person name="Hellsten U."/>
            <person name="May G."/>
            <person name="Yu Y."/>
            <person name="Sakurai T."/>
            <person name="Umezawa T."/>
            <person name="Bhattacharyya M."/>
            <person name="Sandhu D."/>
            <person name="Valliyodan B."/>
            <person name="Lindquist E."/>
            <person name="Peto M."/>
            <person name="Grant D."/>
            <person name="Shu S."/>
            <person name="Goodstein D."/>
            <person name="Barry K."/>
            <person name="Futrell-Griggs M."/>
            <person name="Abernathy B."/>
            <person name="Du J."/>
            <person name="Tian Z."/>
            <person name="Zhu L."/>
            <person name="Gill N."/>
            <person name="Joshi T."/>
            <person name="Libault M."/>
            <person name="Sethuraman A."/>
            <person name="Zhang X."/>
            <person name="Shinozaki K."/>
            <person name="Nguyen H."/>
            <person name="Wing R."/>
            <person name="Cregan P."/>
            <person name="Specht J."/>
            <person name="Grimwood J."/>
            <person name="Rokhsar D."/>
            <person name="Stacey G."/>
            <person name="Shoemaker R."/>
            <person name="Jackson S."/>
        </authorList>
    </citation>
    <scope>NUCLEOTIDE SEQUENCE</scope>
    <source>
        <tissue evidence="2">Callus</tissue>
    </source>
</reference>
<reference evidence="2 3" key="1">
    <citation type="journal article" date="2010" name="Nature">
        <title>Genome sequence of the palaeopolyploid soybean.</title>
        <authorList>
            <person name="Schmutz J."/>
            <person name="Cannon S.B."/>
            <person name="Schlueter J."/>
            <person name="Ma J."/>
            <person name="Mitros T."/>
            <person name="Nelson W."/>
            <person name="Hyten D.L."/>
            <person name="Song Q."/>
            <person name="Thelen J.J."/>
            <person name="Cheng J."/>
            <person name="Xu D."/>
            <person name="Hellsten U."/>
            <person name="May G.D."/>
            <person name="Yu Y."/>
            <person name="Sakurai T."/>
            <person name="Umezawa T."/>
            <person name="Bhattacharyya M.K."/>
            <person name="Sandhu D."/>
            <person name="Valliyodan B."/>
            <person name="Lindquist E."/>
            <person name="Peto M."/>
            <person name="Grant D."/>
            <person name="Shu S."/>
            <person name="Goodstein D."/>
            <person name="Barry K."/>
            <person name="Futrell-Griggs M."/>
            <person name="Abernathy B."/>
            <person name="Du J."/>
            <person name="Tian Z."/>
            <person name="Zhu L."/>
            <person name="Gill N."/>
            <person name="Joshi T."/>
            <person name="Libault M."/>
            <person name="Sethuraman A."/>
            <person name="Zhang X.-C."/>
            <person name="Shinozaki K."/>
            <person name="Nguyen H.T."/>
            <person name="Wing R.A."/>
            <person name="Cregan P."/>
            <person name="Specht J."/>
            <person name="Grimwood J."/>
            <person name="Rokhsar D."/>
            <person name="Stacey G."/>
            <person name="Shoemaker R.C."/>
            <person name="Jackson S.A."/>
        </authorList>
    </citation>
    <scope>NUCLEOTIDE SEQUENCE [LARGE SCALE GENOMIC DNA]</scope>
    <source>
        <strain evidence="3">cv. Williams 82</strain>
        <tissue evidence="2">Callus</tissue>
    </source>
</reference>
<protein>
    <submittedName>
        <fullName evidence="2 3">Uncharacterized protein</fullName>
    </submittedName>
</protein>
<dbReference type="Gramene" id="KRH74014">
    <property type="protein sequence ID" value="KRH74014"/>
    <property type="gene ID" value="GLYMA_02G306100"/>
</dbReference>
<sequence>MALTFETINCYILLKSALKLKVEKKDVEMGIWAMQAQIWRFVCLVSTVIGLVCYAISSSFNLSIWKVEPAKNTVLQSQSA</sequence>
<accession>A0A0R0L3X9</accession>
<organism evidence="2">
    <name type="scientific">Glycine max</name>
    <name type="common">Soybean</name>
    <name type="synonym">Glycine hispida</name>
    <dbReference type="NCBI Taxonomy" id="3847"/>
    <lineage>
        <taxon>Eukaryota</taxon>
        <taxon>Viridiplantae</taxon>
        <taxon>Streptophyta</taxon>
        <taxon>Embryophyta</taxon>
        <taxon>Tracheophyta</taxon>
        <taxon>Spermatophyta</taxon>
        <taxon>Magnoliopsida</taxon>
        <taxon>eudicotyledons</taxon>
        <taxon>Gunneridae</taxon>
        <taxon>Pentapetalae</taxon>
        <taxon>rosids</taxon>
        <taxon>fabids</taxon>
        <taxon>Fabales</taxon>
        <taxon>Fabaceae</taxon>
        <taxon>Papilionoideae</taxon>
        <taxon>50 kb inversion clade</taxon>
        <taxon>NPAAA clade</taxon>
        <taxon>indigoferoid/millettioid clade</taxon>
        <taxon>Phaseoleae</taxon>
        <taxon>Glycine</taxon>
        <taxon>Glycine subgen. Soja</taxon>
    </lineage>
</organism>
<keyword evidence="1" id="KW-1133">Transmembrane helix</keyword>
<dbReference type="SMR" id="A0A0R0L3X9"/>
<dbReference type="Proteomes" id="UP000008827">
    <property type="component" value="Chromosome 2"/>
</dbReference>